<dbReference type="SFLD" id="SFLDG01129">
    <property type="entry name" value="C1.5:_HAD__Beta-PGM__Phosphata"/>
    <property type="match status" value="1"/>
</dbReference>
<dbReference type="Gene3D" id="3.40.50.1000">
    <property type="entry name" value="HAD superfamily/HAD-like"/>
    <property type="match status" value="1"/>
</dbReference>
<dbReference type="Pfam" id="PF13419">
    <property type="entry name" value="HAD_2"/>
    <property type="match status" value="1"/>
</dbReference>
<accession>A0AB39VFG1</accession>
<protein>
    <submittedName>
        <fullName evidence="1">HAD family hydrolase</fullName>
        <ecNumber evidence="1">3.-.-.-</ecNumber>
    </submittedName>
</protein>
<proteinExistence type="predicted"/>
<dbReference type="SFLD" id="SFLDS00003">
    <property type="entry name" value="Haloacid_Dehalogenase"/>
    <property type="match status" value="1"/>
</dbReference>
<name>A0AB39VFG1_9FUSO</name>
<dbReference type="InterPro" id="IPR036412">
    <property type="entry name" value="HAD-like_sf"/>
</dbReference>
<dbReference type="RefSeq" id="WP_369710544.1">
    <property type="nucleotide sequence ID" value="NZ_CP165644.1"/>
</dbReference>
<reference evidence="1" key="1">
    <citation type="submission" date="2024-07" db="EMBL/GenBank/DDBJ databases">
        <authorList>
            <person name="Li X.-J."/>
            <person name="Wang X."/>
        </authorList>
    </citation>
    <scope>NUCLEOTIDE SEQUENCE</scope>
    <source>
        <strain evidence="1">HSP-334</strain>
    </source>
</reference>
<organism evidence="1">
    <name type="scientific">Leptotrichia rugosa</name>
    <dbReference type="NCBI Taxonomy" id="3239302"/>
    <lineage>
        <taxon>Bacteria</taxon>
        <taxon>Fusobacteriati</taxon>
        <taxon>Fusobacteriota</taxon>
        <taxon>Fusobacteriia</taxon>
        <taxon>Fusobacteriales</taxon>
        <taxon>Leptotrichiaceae</taxon>
        <taxon>Leptotrichia</taxon>
    </lineage>
</organism>
<dbReference type="PANTHER" id="PTHR43434:SF1">
    <property type="entry name" value="PHOSPHOGLYCOLATE PHOSPHATASE"/>
    <property type="match status" value="1"/>
</dbReference>
<dbReference type="GO" id="GO:0008967">
    <property type="term" value="F:phosphoglycolate phosphatase activity"/>
    <property type="evidence" value="ECO:0007669"/>
    <property type="project" value="TreeGrafter"/>
</dbReference>
<dbReference type="PANTHER" id="PTHR43434">
    <property type="entry name" value="PHOSPHOGLYCOLATE PHOSPHATASE"/>
    <property type="match status" value="1"/>
</dbReference>
<dbReference type="InterPro" id="IPR050155">
    <property type="entry name" value="HAD-like_hydrolase_sf"/>
</dbReference>
<dbReference type="Gene3D" id="1.10.150.240">
    <property type="entry name" value="Putative phosphatase, domain 2"/>
    <property type="match status" value="1"/>
</dbReference>
<dbReference type="SUPFAM" id="SSF56784">
    <property type="entry name" value="HAD-like"/>
    <property type="match status" value="1"/>
</dbReference>
<keyword evidence="1" id="KW-0378">Hydrolase</keyword>
<dbReference type="InterPro" id="IPR041492">
    <property type="entry name" value="HAD_2"/>
</dbReference>
<dbReference type="EC" id="3.-.-.-" evidence="1"/>
<dbReference type="NCBIfam" id="TIGR01549">
    <property type="entry name" value="HAD-SF-IA-v1"/>
    <property type="match status" value="1"/>
</dbReference>
<sequence>MKYELVLFDMDGTLLDTSNSIAMTVNSTMKELGLKTYPVNDCVKFAGGGVTGLTKNILEKEKYDIDKELFSKTIRKYYDIYFDYKVEPYKEIPKILEFLEKNKIKKGIITNKDHNTALSVAKEKLKKWEFCEIIGSDEKNYPNKPNPYNVDRLSEKFGIPKEKILFVGDMLVDVNTAKNAKIDIAYCKWGFGVIKGEMGIDESCKIELAEDIIKKIKGE</sequence>
<dbReference type="GO" id="GO:0006281">
    <property type="term" value="P:DNA repair"/>
    <property type="evidence" value="ECO:0007669"/>
    <property type="project" value="TreeGrafter"/>
</dbReference>
<dbReference type="InterPro" id="IPR023214">
    <property type="entry name" value="HAD_sf"/>
</dbReference>
<dbReference type="InterPro" id="IPR023198">
    <property type="entry name" value="PGP-like_dom2"/>
</dbReference>
<dbReference type="GO" id="GO:0005829">
    <property type="term" value="C:cytosol"/>
    <property type="evidence" value="ECO:0007669"/>
    <property type="project" value="TreeGrafter"/>
</dbReference>
<dbReference type="AlphaFoldDB" id="A0AB39VFG1"/>
<dbReference type="KEGG" id="lrug:AB8B22_06820"/>
<dbReference type="EMBL" id="CP165644">
    <property type="protein sequence ID" value="XDU66136.1"/>
    <property type="molecule type" value="Genomic_DNA"/>
</dbReference>
<dbReference type="InterPro" id="IPR006439">
    <property type="entry name" value="HAD-SF_hydro_IA"/>
</dbReference>
<evidence type="ECO:0000313" key="1">
    <source>
        <dbReference type="EMBL" id="XDU66136.1"/>
    </source>
</evidence>
<gene>
    <name evidence="1" type="ORF">AB8B22_06820</name>
</gene>